<keyword evidence="6" id="KW-1185">Reference proteome</keyword>
<dbReference type="SUPFAM" id="SSF55486">
    <property type="entry name" value="Metalloproteases ('zincins'), catalytic domain"/>
    <property type="match status" value="1"/>
</dbReference>
<dbReference type="NCBIfam" id="TIGR04183">
    <property type="entry name" value="Por_Secre_tail"/>
    <property type="match status" value="1"/>
</dbReference>
<accession>A0ABN6KYC7</accession>
<keyword evidence="3" id="KW-0378">Hydrolase</keyword>
<dbReference type="PROSITE" id="PS51829">
    <property type="entry name" value="P_HOMO_B"/>
    <property type="match status" value="1"/>
</dbReference>
<evidence type="ECO:0000259" key="4">
    <source>
        <dbReference type="PROSITE" id="PS51829"/>
    </source>
</evidence>
<evidence type="ECO:0000256" key="1">
    <source>
        <dbReference type="ARBA" id="ARBA00022670"/>
    </source>
</evidence>
<dbReference type="InterPro" id="IPR024079">
    <property type="entry name" value="MetalloPept_cat_dom_sf"/>
</dbReference>
<protein>
    <recommendedName>
        <fullName evidence="4">P/Homo B domain-containing protein</fullName>
    </recommendedName>
</protein>
<organism evidence="5 6">
    <name type="scientific">Flavobacterium ammoniigenes</name>
    <dbReference type="NCBI Taxonomy" id="1751095"/>
    <lineage>
        <taxon>Bacteria</taxon>
        <taxon>Pseudomonadati</taxon>
        <taxon>Bacteroidota</taxon>
        <taxon>Flavobacteriia</taxon>
        <taxon>Flavobacteriales</taxon>
        <taxon>Flavobacteriaceae</taxon>
        <taxon>Flavobacterium</taxon>
    </lineage>
</organism>
<evidence type="ECO:0000256" key="2">
    <source>
        <dbReference type="ARBA" id="ARBA00022729"/>
    </source>
</evidence>
<feature type="domain" description="P/Homo B" evidence="4">
    <location>
        <begin position="626"/>
        <end position="774"/>
    </location>
</feature>
<reference evidence="5 6" key="2">
    <citation type="journal article" date="2022" name="Microorganisms">
        <title>Complete Genome Sequences of Two Flavobacterium ammonificans Strains and a Flavobacterium ammoniigenes Strain of Ammonifying Bacterioplankton Isolated from Surface River Water.</title>
        <authorList>
            <person name="Suda W."/>
            <person name="Ogata Y."/>
            <person name="Shindo C."/>
            <person name="Watanabe K."/>
        </authorList>
    </citation>
    <scope>NUCLEOTIDE SEQUENCE [LARGE SCALE GENOMIC DNA]</scope>
    <source>
        <strain evidence="5 6">GENT5</strain>
    </source>
</reference>
<evidence type="ECO:0000313" key="5">
    <source>
        <dbReference type="EMBL" id="BDB54392.1"/>
    </source>
</evidence>
<dbReference type="EMBL" id="AP025184">
    <property type="protein sequence ID" value="BDB54392.1"/>
    <property type="molecule type" value="Genomic_DNA"/>
</dbReference>
<proteinExistence type="predicted"/>
<dbReference type="InterPro" id="IPR002884">
    <property type="entry name" value="P_dom"/>
</dbReference>
<evidence type="ECO:0000313" key="6">
    <source>
        <dbReference type="Proteomes" id="UP001319867"/>
    </source>
</evidence>
<name>A0ABN6KYC7_9FLAO</name>
<sequence>MAASSNLATTRWNVNGISKKELLFELDKAVVKRTLEPLQEANNPSQVVIEIPNTKGELEKYEIHEFSNFDTDLQTQFPSIRAYVGTSLSDKTATLYCSFSPKGIQTMVLRSDKPTEFIEKISGNQEIYRVFDSNDKSNELALYCATMDKELNKPSGKLTTAATSNGESYKTLRLAVACTAEYTTYFGGTFQALEAINATLTRVNGIFNKDLSLHLNLISSATALLYTNPATDPFSPANSGANGNWNVELQRDLTAKIGNANYDIGHLFGASGGGGNAGCIGCVCQDPVSLNDVAKGGGFSSPADGKPEGDTFDIDFVAHEIGHQLGANHTFSHETEGTGVNVEPGGGSTIMSYAGVTDYNIQSHSDDYFAYVSIDQIRKNLASKSCPVSSIIPNTKHKANAGEDFVIPKSTPFVLKGSSSNPNGAALSYCWEQNDTATTSFGANSIAFPTKKDGPLFRSFPPTNSPNRFMPELAKVVSNSLNSQWESVADIARTMHFTLTVRDNGGIGLAQTDTDAMTVTVDATKGPFEITSQNTSNLSWKPLSLETINWAVNSTDQLPGSANVNIKLSIDGGLTFPIFLKTNTPNDGSERIFVPNGILGKNCRILIEPTNNIFFAINKEPFAIGYSIESSCTTYAFETPIVIPESASYTAKTITVPTTSGAVSDVNVDLSFTHQYLSDVQIELVNPQGKTVKLFENGCSDTNGSLVLKYDDLGGTIICGKQTMQTVAPFEPLYQFNERNPSGTWTLRVRDAIAGDTGTINSATISICTKSFTPMALSPIDLTKVMVYPNPNQGDFVVLFSSQFNSGVTIIIHDLLGKKIYEKGFPSAQLFNEAIHLESVQAGMYLLTVIDGSTTTVKKIIIN</sequence>
<dbReference type="Gene3D" id="3.40.390.10">
    <property type="entry name" value="Collagenase (Catalytic Domain)"/>
    <property type="match status" value="1"/>
</dbReference>
<reference evidence="5 6" key="1">
    <citation type="journal article" date="2022" name="Int. J. Syst. Evol. Microbiol.">
        <title>Flavobacterium ammonificans sp. nov. and Flavobacterium ammoniigenes sp. nov., ammonifying bacteria isolated from surface river water.</title>
        <authorList>
            <person name="Watanabe K."/>
            <person name="Kitamura T."/>
            <person name="Ogata Y."/>
            <person name="Shindo C."/>
            <person name="Suda W."/>
        </authorList>
    </citation>
    <scope>NUCLEOTIDE SEQUENCE [LARGE SCALE GENOMIC DNA]</scope>
    <source>
        <strain evidence="5 6">GENT5</strain>
    </source>
</reference>
<evidence type="ECO:0000256" key="3">
    <source>
        <dbReference type="ARBA" id="ARBA00022801"/>
    </source>
</evidence>
<keyword evidence="2" id="KW-0732">Signal</keyword>
<dbReference type="InterPro" id="IPR008979">
    <property type="entry name" value="Galactose-bd-like_sf"/>
</dbReference>
<dbReference type="Pfam" id="PF01483">
    <property type="entry name" value="P_proprotein"/>
    <property type="match status" value="1"/>
</dbReference>
<dbReference type="InterPro" id="IPR013783">
    <property type="entry name" value="Ig-like_fold"/>
</dbReference>
<dbReference type="Proteomes" id="UP001319867">
    <property type="component" value="Chromosome"/>
</dbReference>
<dbReference type="Gene3D" id="2.60.40.10">
    <property type="entry name" value="Immunoglobulins"/>
    <property type="match status" value="1"/>
</dbReference>
<dbReference type="Pfam" id="PF13583">
    <property type="entry name" value="Reprolysin_4"/>
    <property type="match status" value="1"/>
</dbReference>
<gene>
    <name evidence="5" type="ORF">GENT5_06970</name>
</gene>
<dbReference type="SUPFAM" id="SSF49785">
    <property type="entry name" value="Galactose-binding domain-like"/>
    <property type="match status" value="1"/>
</dbReference>
<keyword evidence="1" id="KW-0645">Protease</keyword>
<dbReference type="Pfam" id="PF18962">
    <property type="entry name" value="Por_Secre_tail"/>
    <property type="match status" value="1"/>
</dbReference>
<dbReference type="InterPro" id="IPR026444">
    <property type="entry name" value="Secre_tail"/>
</dbReference>
<dbReference type="Gene3D" id="2.60.120.260">
    <property type="entry name" value="Galactose-binding domain-like"/>
    <property type="match status" value="1"/>
</dbReference>